<reference evidence="17" key="1">
    <citation type="journal article" date="2006" name="J. Mol. Evol.">
        <title>Mitogenomic evolution and interrelationships of the Cypriniformes (Actinopterygii: Ostariophysi): the first evidence toward resolution of higher-level relationships of the world's largest freshwater fish clade based on 59 whole mitogenome sequences.</title>
        <authorList>
            <person name="Saitoh K."/>
            <person name="Sado T."/>
            <person name="Mayden R.L."/>
            <person name="Hanzawa N."/>
            <person name="Nakamura K."/>
            <person name="Nishida M."/>
            <person name="Miya M."/>
        </authorList>
    </citation>
    <scope>NUCLEOTIDE SEQUENCE</scope>
</reference>
<dbReference type="PANTHER" id="PTHR39937:SF1">
    <property type="entry name" value="ATP SYNTHASE PROTEIN 8"/>
    <property type="match status" value="1"/>
</dbReference>
<comment type="similarity">
    <text evidence="2 14">Belongs to the ATPase protein 8 family.</text>
</comment>
<evidence type="ECO:0000256" key="5">
    <source>
        <dbReference type="ARBA" id="ARBA00022692"/>
    </source>
</evidence>
<evidence type="ECO:0000256" key="7">
    <source>
        <dbReference type="ARBA" id="ARBA00022989"/>
    </source>
</evidence>
<gene>
    <name evidence="17" type="primary">ATP8</name>
</gene>
<evidence type="ECO:0000256" key="10">
    <source>
        <dbReference type="ARBA" id="ARBA00023136"/>
    </source>
</evidence>
<comment type="subunit">
    <text evidence="13">Component of the ATP synthase complex composed at least of ATP5F1A/subunit alpha, ATP5F1B/subunit beta, ATP5MC1/subunit c (homooctomer), MT-ATP6/subunit a, MT-ATP8/subunit 8, ATP5ME/subunit e, ATP5MF/subunit f, ATP5MG/subunit g, ATP5MK/subunit k, ATP5MJ/subunit j, ATP5F1C/subunit gamma, ATP5F1D/subunit delta, ATP5F1E/subunit epsilon, ATP5PF/subunit F6, ATP5PB/subunit b, ATP5PD/subunit d, ATP5PO/subunit OSCP. ATP synthase complex consists of a soluble F(1) head domain (subunits alpha(3) and beta(3)) - the catalytic core - and a membrane F(0) domain - the membrane proton channel (subunits c, a, 8, e, f, g, k and j). These two domains are linked by a central stalk (subunits gamma, delta, and epsilon) rotating inside the F1 region and a stationary peripheral stalk (subunits F6, b, d, and OSCP).</text>
</comment>
<keyword evidence="10 15" id="KW-0472">Membrane</keyword>
<evidence type="ECO:0000256" key="14">
    <source>
        <dbReference type="RuleBase" id="RU003661"/>
    </source>
</evidence>
<evidence type="ECO:0000256" key="6">
    <source>
        <dbReference type="ARBA" id="ARBA00022781"/>
    </source>
</evidence>
<evidence type="ECO:0000256" key="4">
    <source>
        <dbReference type="ARBA" id="ARBA00022547"/>
    </source>
</evidence>
<evidence type="ECO:0000256" key="3">
    <source>
        <dbReference type="ARBA" id="ARBA00022448"/>
    </source>
</evidence>
<dbReference type="AlphaFoldDB" id="A0SDP6"/>
<proteinExistence type="inferred from homology"/>
<keyword evidence="6 14" id="KW-0375">Hydrogen ion transport</keyword>
<dbReference type="InterPro" id="IPR050635">
    <property type="entry name" value="ATPase_protein_8"/>
</dbReference>
<dbReference type="GO" id="GO:0031966">
    <property type="term" value="C:mitochondrial membrane"/>
    <property type="evidence" value="ECO:0007669"/>
    <property type="project" value="UniProtKB-SubCell"/>
</dbReference>
<accession>A0SDP6</accession>
<keyword evidence="9 14" id="KW-0496">Mitochondrion</keyword>
<dbReference type="PANTHER" id="PTHR39937">
    <property type="entry name" value="ATP SYNTHASE PROTEIN 8"/>
    <property type="match status" value="1"/>
</dbReference>
<organism evidence="16">
    <name type="scientific">Cyprinella lutrensis</name>
    <name type="common">Red shiner</name>
    <name type="synonym">Leuciscus idella</name>
    <dbReference type="NCBI Taxonomy" id="28791"/>
    <lineage>
        <taxon>Eukaryota</taxon>
        <taxon>Metazoa</taxon>
        <taxon>Chordata</taxon>
        <taxon>Craniata</taxon>
        <taxon>Vertebrata</taxon>
        <taxon>Euteleostomi</taxon>
        <taxon>Actinopterygii</taxon>
        <taxon>Neopterygii</taxon>
        <taxon>Teleostei</taxon>
        <taxon>Ostariophysi</taxon>
        <taxon>Cypriniformes</taxon>
        <taxon>Leuciscidae</taxon>
        <taxon>Pogonichthyinae</taxon>
        <taxon>Cyprinella</taxon>
    </lineage>
</organism>
<dbReference type="EMBL" id="DQ306653">
    <property type="protein sequence ID" value="ABC72178.1"/>
    <property type="molecule type" value="Genomic_DNA"/>
</dbReference>
<keyword evidence="8 14" id="KW-0406">Ion transport</keyword>
<dbReference type="GO" id="GO:0015078">
    <property type="term" value="F:proton transmembrane transporter activity"/>
    <property type="evidence" value="ECO:0007669"/>
    <property type="project" value="InterPro"/>
</dbReference>
<evidence type="ECO:0000313" key="16">
    <source>
        <dbReference type="EMBL" id="ABC72178.1"/>
    </source>
</evidence>
<keyword evidence="7 15" id="KW-1133">Transmembrane helix</keyword>
<evidence type="ECO:0000256" key="15">
    <source>
        <dbReference type="SAM" id="Phobius"/>
    </source>
</evidence>
<protein>
    <recommendedName>
        <fullName evidence="14">ATP synthase complex subunit 8</fullName>
    </recommendedName>
</protein>
<keyword evidence="3 14" id="KW-0813">Transport</keyword>
<comment type="subcellular location">
    <subcellularLocation>
        <location evidence="1 14">Mitochondrion membrane</location>
        <topology evidence="1 14">Single-pass membrane protein</topology>
    </subcellularLocation>
</comment>
<dbReference type="CTD" id="4509"/>
<evidence type="ECO:0000256" key="9">
    <source>
        <dbReference type="ARBA" id="ARBA00023128"/>
    </source>
</evidence>
<dbReference type="InterPro" id="IPR001421">
    <property type="entry name" value="ATP8_metazoa"/>
</dbReference>
<name>A0SDP6_CYPLU</name>
<comment type="function">
    <text evidence="12">Subunit 8, of the mitochondrial membrane ATP synthase complex (F(1)F(0) ATP synthase or Complex V) that produces ATP from ADP in the presence of a proton gradient across the membrane which is generated by electron transport complexes of the respiratory chain. ATP synthase complex consist of a soluble F(1) head domain - the catalytic core - and a membrane F(1) domain - the membrane proton channel. These two domains are linked by a central stalk rotating inside the F(1) region and a stationary peripheral stalk. During catalysis, ATP synthesis in the catalytic domain of F(1) is coupled via a rotary mechanism of the central stalk subunits to proton translocation. In vivo, can only synthesize ATP although its ATP hydrolase activity can be activated artificially in vitro. Part of the complex F(0) domain.</text>
</comment>
<dbReference type="GO" id="GO:0015986">
    <property type="term" value="P:proton motive force-driven ATP synthesis"/>
    <property type="evidence" value="ECO:0007669"/>
    <property type="project" value="InterPro"/>
</dbReference>
<reference evidence="16" key="2">
    <citation type="journal article" date="2007" name="Mol. Phylogenet. Evol.">
        <title>Phylogeny of finescale shiners of the genus Lythrurus (Cypriniformes: Cyprinidae) inferred from four mitochondrial genes.</title>
        <authorList>
            <person name="Pramuk J.B."/>
            <person name="Grose M.J."/>
            <person name="Clarke A.L."/>
            <person name="Greenbaum E."/>
            <person name="Bonaccorso E."/>
            <person name="Guayasamin J.M."/>
            <person name="Smith-Pardo A.H."/>
            <person name="Benz B.W."/>
            <person name="Harris B.R."/>
            <person name="Siegfreid E."/>
            <person name="Reid Y.R."/>
            <person name="Holcroft-Benson N."/>
            <person name="Wiley E.O."/>
        </authorList>
    </citation>
    <scope>NUCLEOTIDE SEQUENCE</scope>
</reference>
<feature type="transmembrane region" description="Helical" evidence="15">
    <location>
        <begin position="12"/>
        <end position="33"/>
    </location>
</feature>
<dbReference type="Pfam" id="PF00895">
    <property type="entry name" value="ATP-synt_8"/>
    <property type="match status" value="1"/>
</dbReference>
<geneLocation type="mitochondrion" evidence="16"/>
<evidence type="ECO:0000256" key="1">
    <source>
        <dbReference type="ARBA" id="ARBA00004304"/>
    </source>
</evidence>
<evidence type="ECO:0000256" key="8">
    <source>
        <dbReference type="ARBA" id="ARBA00023065"/>
    </source>
</evidence>
<keyword evidence="11" id="KW-0066">ATP synthesis</keyword>
<evidence type="ECO:0000256" key="11">
    <source>
        <dbReference type="ARBA" id="ARBA00023310"/>
    </source>
</evidence>
<dbReference type="RefSeq" id="YP_913267.1">
    <property type="nucleotide sequence ID" value="NC_008643.1"/>
</dbReference>
<evidence type="ECO:0000256" key="13">
    <source>
        <dbReference type="ARBA" id="ARBA00064647"/>
    </source>
</evidence>
<sequence>MPQLNPSPWFEILVFSWLIIITFIPTKVLDFLTPNKPAPSEMKHKSNPWNWPW</sequence>
<keyword evidence="4 14" id="KW-0138">CF(0)</keyword>
<keyword evidence="5 14" id="KW-0812">Transmembrane</keyword>
<dbReference type="GO" id="GO:0045259">
    <property type="term" value="C:proton-transporting ATP synthase complex"/>
    <property type="evidence" value="ECO:0007669"/>
    <property type="project" value="UniProtKB-KW"/>
</dbReference>
<evidence type="ECO:0000256" key="2">
    <source>
        <dbReference type="ARBA" id="ARBA00008892"/>
    </source>
</evidence>
<dbReference type="GeneID" id="4575371"/>
<dbReference type="EMBL" id="AB070206">
    <property type="protein sequence ID" value="BAF41328.1"/>
    <property type="molecule type" value="Genomic_DNA"/>
</dbReference>
<evidence type="ECO:0000313" key="17">
    <source>
        <dbReference type="EMBL" id="BAF41328.1"/>
    </source>
</evidence>
<evidence type="ECO:0000256" key="12">
    <source>
        <dbReference type="ARBA" id="ARBA00053067"/>
    </source>
</evidence>